<dbReference type="Proteomes" id="UP001610444">
    <property type="component" value="Unassembled WGS sequence"/>
</dbReference>
<comment type="caution">
    <text evidence="2">The sequence shown here is derived from an EMBL/GenBank/DDBJ whole genome shotgun (WGS) entry which is preliminary data.</text>
</comment>
<dbReference type="RefSeq" id="XP_070897783.1">
    <property type="nucleotide sequence ID" value="XM_071035877.1"/>
</dbReference>
<evidence type="ECO:0008006" key="4">
    <source>
        <dbReference type="Google" id="ProtNLM"/>
    </source>
</evidence>
<proteinExistence type="predicted"/>
<feature type="region of interest" description="Disordered" evidence="1">
    <location>
        <begin position="1"/>
        <end position="20"/>
    </location>
</feature>
<keyword evidence="3" id="KW-1185">Reference proteome</keyword>
<gene>
    <name evidence="2" type="ORF">BJX68DRAFT_108414</name>
</gene>
<dbReference type="EMBL" id="JBFXLR010000028">
    <property type="protein sequence ID" value="KAL2847602.1"/>
    <property type="molecule type" value="Genomic_DNA"/>
</dbReference>
<evidence type="ECO:0000313" key="2">
    <source>
        <dbReference type="EMBL" id="KAL2847602.1"/>
    </source>
</evidence>
<protein>
    <recommendedName>
        <fullName evidence="4">Galectin</fullName>
    </recommendedName>
</protein>
<reference evidence="2 3" key="1">
    <citation type="submission" date="2024-07" db="EMBL/GenBank/DDBJ databases">
        <title>Section-level genome sequencing and comparative genomics of Aspergillus sections Usti and Cavernicolus.</title>
        <authorList>
            <consortium name="Lawrence Berkeley National Laboratory"/>
            <person name="Nybo J.L."/>
            <person name="Vesth T.C."/>
            <person name="Theobald S."/>
            <person name="Frisvad J.C."/>
            <person name="Larsen T.O."/>
            <person name="Kjaerboelling I."/>
            <person name="Rothschild-Mancinelli K."/>
            <person name="Lyhne E.K."/>
            <person name="Kogle M.E."/>
            <person name="Barry K."/>
            <person name="Clum A."/>
            <person name="Na H."/>
            <person name="Ledsgaard L."/>
            <person name="Lin J."/>
            <person name="Lipzen A."/>
            <person name="Kuo A."/>
            <person name="Riley R."/>
            <person name="Mondo S."/>
            <person name="LaButti K."/>
            <person name="Haridas S."/>
            <person name="Pangalinan J."/>
            <person name="Salamov A.A."/>
            <person name="Simmons B.A."/>
            <person name="Magnuson J.K."/>
            <person name="Chen J."/>
            <person name="Drula E."/>
            <person name="Henrissat B."/>
            <person name="Wiebenga A."/>
            <person name="Lubbers R.J."/>
            <person name="Gomes A.C."/>
            <person name="Macurrencykelacurrency M.R."/>
            <person name="Stajich J."/>
            <person name="Grigoriev I.V."/>
            <person name="Mortensen U.H."/>
            <person name="De vries R.P."/>
            <person name="Baker S.E."/>
            <person name="Andersen M.R."/>
        </authorList>
    </citation>
    <scope>NUCLEOTIDE SEQUENCE [LARGE SCALE GENOMIC DNA]</scope>
    <source>
        <strain evidence="2 3">CBS 756.74</strain>
    </source>
</reference>
<evidence type="ECO:0000313" key="3">
    <source>
        <dbReference type="Proteomes" id="UP001610444"/>
    </source>
</evidence>
<organism evidence="2 3">
    <name type="scientific">Aspergillus pseudodeflectus</name>
    <dbReference type="NCBI Taxonomy" id="176178"/>
    <lineage>
        <taxon>Eukaryota</taxon>
        <taxon>Fungi</taxon>
        <taxon>Dikarya</taxon>
        <taxon>Ascomycota</taxon>
        <taxon>Pezizomycotina</taxon>
        <taxon>Eurotiomycetes</taxon>
        <taxon>Eurotiomycetidae</taxon>
        <taxon>Eurotiales</taxon>
        <taxon>Aspergillaceae</taxon>
        <taxon>Aspergillus</taxon>
        <taxon>Aspergillus subgen. Nidulantes</taxon>
    </lineage>
</organism>
<dbReference type="Gene3D" id="2.60.120.200">
    <property type="match status" value="1"/>
</dbReference>
<name>A0ABR4K8I2_9EURO</name>
<sequence length="216" mass="23774">MATETSNAFDKFQQPEYPPDEALVRRRVELVPVDSLATANAAHTSTPTPPHKTLSTWGNDPIRASANIWSGSAEYGREMQHGDSVVITVHSIWSAKGHRGKGDNNSFNLWNARGQIALHLSFRRHDQSIRINAWGSSSGWGDELWAAFPENLVDEKTPLNVAISYYSPGSYGVHFGALGMGDVEVDAYAAPDSFTYRVSDTNDAMFGESVDTAMYY</sequence>
<accession>A0ABR4K8I2</accession>
<dbReference type="GeneID" id="98151041"/>
<evidence type="ECO:0000256" key="1">
    <source>
        <dbReference type="SAM" id="MobiDB-lite"/>
    </source>
</evidence>